<evidence type="ECO:0000259" key="2">
    <source>
        <dbReference type="Pfam" id="PF05048"/>
    </source>
</evidence>
<keyword evidence="5" id="KW-1185">Reference proteome</keyword>
<dbReference type="InterPro" id="IPR035986">
    <property type="entry name" value="PKD_dom_sf"/>
</dbReference>
<dbReference type="GO" id="GO:0000724">
    <property type="term" value="P:double-strand break repair via homologous recombination"/>
    <property type="evidence" value="ECO:0007669"/>
    <property type="project" value="TreeGrafter"/>
</dbReference>
<dbReference type="PANTHER" id="PTHR19862">
    <property type="entry name" value="WD REPEAT-CONTAINING PROTEIN 48"/>
    <property type="match status" value="1"/>
</dbReference>
<dbReference type="InterPro" id="IPR007742">
    <property type="entry name" value="NosD_dom"/>
</dbReference>
<dbReference type="InterPro" id="IPR012334">
    <property type="entry name" value="Pectin_lyas_fold"/>
</dbReference>
<dbReference type="InterPro" id="IPR013783">
    <property type="entry name" value="Ig-like_fold"/>
</dbReference>
<name>A0A6C2U713_PONDE</name>
<dbReference type="InterPro" id="IPR051246">
    <property type="entry name" value="WDR48"/>
</dbReference>
<feature type="signal peptide" evidence="1">
    <location>
        <begin position="1"/>
        <end position="23"/>
    </location>
</feature>
<accession>A0A6C2U713</accession>
<keyword evidence="1" id="KW-0732">Signal</keyword>
<reference evidence="4 5" key="1">
    <citation type="submission" date="2019-04" db="EMBL/GenBank/DDBJ databases">
        <authorList>
            <person name="Van Vliet M D."/>
        </authorList>
    </citation>
    <scope>NUCLEOTIDE SEQUENCE [LARGE SCALE GENOMIC DNA]</scope>
    <source>
        <strain evidence="4 5">F1</strain>
    </source>
</reference>
<evidence type="ECO:0000256" key="1">
    <source>
        <dbReference type="SAM" id="SignalP"/>
    </source>
</evidence>
<dbReference type="InterPro" id="IPR006626">
    <property type="entry name" value="PbH1"/>
</dbReference>
<dbReference type="Pfam" id="PF13229">
    <property type="entry name" value="Beta_helix"/>
    <property type="match status" value="1"/>
</dbReference>
<protein>
    <submittedName>
        <fullName evidence="4">Uncharacterized protein</fullName>
    </submittedName>
</protein>
<dbReference type="SUPFAM" id="SSF51126">
    <property type="entry name" value="Pectin lyase-like"/>
    <property type="match status" value="4"/>
</dbReference>
<evidence type="ECO:0000313" key="4">
    <source>
        <dbReference type="EMBL" id="VGO15862.1"/>
    </source>
</evidence>
<dbReference type="InterPro" id="IPR039448">
    <property type="entry name" value="Beta_helix"/>
</dbReference>
<dbReference type="EMBL" id="CAAHFG010000003">
    <property type="protein sequence ID" value="VGO15862.1"/>
    <property type="molecule type" value="Genomic_DNA"/>
</dbReference>
<dbReference type="SUPFAM" id="SSF49299">
    <property type="entry name" value="PKD domain"/>
    <property type="match status" value="2"/>
</dbReference>
<evidence type="ECO:0000259" key="3">
    <source>
        <dbReference type="Pfam" id="PF13229"/>
    </source>
</evidence>
<dbReference type="Proteomes" id="UP000366872">
    <property type="component" value="Unassembled WGS sequence"/>
</dbReference>
<sequence>MTFQNIKRSLFTLALGAVCSTQASETYWVNMNSPVQNPPYTNGWNEAAHTLQQVLPYAQDGDVIFVMPGTYSLASSIVITNNLEIRSFLQPEPEHVVFDGQGLHTCFNLGNTDTRLHAFTIRNAKTAGIRCSGSQPAVYSCIVEDTDGTGMVNGRASDCIFRNNTGAYYGGGANKTVATGCSFVDNEAYQGGGGYQVAATDCTFQNNTSSGEGGGLYYGTATNCLFVGNVAAGSGGGLCSSTAIGCAISGNRAGGYGGGLYLSTATHCTITENTASVGGGMAYGQAYNSILWNNTATDNSATTYNTTIQSCCLPDYTANGSITNNPQLLSISHLAATSPCLGAGNAAYAVGTDIDGEEWLAAPAIGCDEIIPGAVEGAIICRNDLPERIAEGQPIFFTAYVEGAVTRTVLDFGDGSAAVTNATTLTHSHAWTYGNYHVVLTGYNDSYPGGISTTNTVFVRRDLTTTIYVSDADGNDSNDGESWATAKKTIQAGVDVQDYAGGLVLVSNGTYSVTAEIIVEKDIRIQSVNGATLTTIQGDTQHQCLYLNNRNCLVEGFTIKKAGGYSVHGTSGGGAIYCSGINPVVSNCIITENNSGGYGGGVMWRGTANNCTFSKNTASNGPGGMQSGSANDCLFLDNTTVNNGAGGMQGGIANRCIFKENEGPIGGGARDTIANDCQFIQNLSTTLGGGMYNGTANNCVFNQNKAYQGGGGTYGTKATHCTITANQAGTSGGGMYGGTADHCIIWHNTALESANDLFSTTANTSCSAELTHGSNGNITNNPQLVSASHIALTSPCAGSGTIPRDTLDIDGEHWRSIPAMGCDEPADAPIGDLTITIDGPSDLPAGFKTFFTVDIQGALSGDTIDFGDGETAIRTGIIPIWHTWNAPGTYDMVITAYNADHPAGYSVTKTITVFAADFSTIYVSPNGSDENNGHSWGTAKKTIQAAIDEQEFPGGRVLLADGTYTLAATIKIDKDIQLLSQNGAATTIIDAGSLPDYQHSRAMEIGDNHSIITGLTIRNADFTWTGGAVFCDYTRSPILSNCILSDNHAGTAGGMCYGTAIDCVFSNNTASTGAGLYLSHATRCEFIANTASGSGGGMYGGTADDCTFIKNRIYTTGSNYGNGAGMSKGIANNCTFTRNDSNGYGGGINEGTANDCLFIENTAVHGGGGIRDSVANRCSFIENSAASSGGAIHNGTATRCVISGNRATLGGGMYAGFAYNCAISGNIADDIGGGTHSTKLFNCTVTGNSASDAGGVYGQTKNCIVWGNTATTGNNDINDGNINLNYIVNTCSPDAPHGTDGSITNNPLLVSGSHIAVNSPCIGAGNAAYATGTDLDGETWNTPPAMGCDEIGASLSGPIEMAFYGPSPIAIYIEGNYVAQFNGQVSKTIVDFGDGTRITNTTGVLSHSWSGPNSANYDVVLTAFNDTYPSGLSRTQTVQVVSNDDSDIHVKHFGNDSNDGTSWATAKQTIQAGVDAQNIHGGRVLIDAGTYHITEPIVVNKAVHLKGDNDEIVGTLPIPVIDAGGSNRCFQLGYSACVLENLAIQNGATATGGSGDNIGGGIYCQNGAPRITYSTISNCAAYYGGGAYKGTLENCTLANNTATSQGGAAYQSMLTGSTLSGNTAGYGGALSGGTLNGCILSNNTATTQGGAAYDSTVLFSTITSNAAPSGGGLASCMADRCDISTNRASVSGGGIFNGTAHNCTFHFNFATQYGGGTYNTTLRNCTLVENGADTGGGSYSGYAYNSIIYSNFAWTAGIDLKYVTAKNSCSPDLTHGPYGNITNAPLFVAHAPDFLIRGSGYYLSILSPCINAGSNSYVESDRDFNGWARILNGTVDMGANESWISGGDYDSDGMDDDWELENFGGVTNAVADENSDSDIFNNRDEFIAGTDPLDPDSYFRIIQQEMTSNTIVLHWDSVNDRSYQVLWSDSLTNEFQAIDPVVNYPGSSCAVEKTNGAAFYKINVWTD</sequence>
<evidence type="ECO:0000313" key="5">
    <source>
        <dbReference type="Proteomes" id="UP000366872"/>
    </source>
</evidence>
<dbReference type="GO" id="GO:0043130">
    <property type="term" value="F:ubiquitin binding"/>
    <property type="evidence" value="ECO:0007669"/>
    <property type="project" value="TreeGrafter"/>
</dbReference>
<feature type="domain" description="Periplasmic copper-binding protein NosD beta helix" evidence="2">
    <location>
        <begin position="170"/>
        <end position="304"/>
    </location>
</feature>
<dbReference type="Pfam" id="PF05048">
    <property type="entry name" value="NosD"/>
    <property type="match status" value="1"/>
</dbReference>
<organism evidence="4 5">
    <name type="scientific">Pontiella desulfatans</name>
    <dbReference type="NCBI Taxonomy" id="2750659"/>
    <lineage>
        <taxon>Bacteria</taxon>
        <taxon>Pseudomonadati</taxon>
        <taxon>Kiritimatiellota</taxon>
        <taxon>Kiritimatiellia</taxon>
        <taxon>Kiritimatiellales</taxon>
        <taxon>Pontiellaceae</taxon>
        <taxon>Pontiella</taxon>
    </lineage>
</organism>
<feature type="domain" description="Right handed beta helix" evidence="3">
    <location>
        <begin position="1015"/>
        <end position="1162"/>
    </location>
</feature>
<dbReference type="Gene3D" id="2.60.40.10">
    <property type="entry name" value="Immunoglobulins"/>
    <property type="match status" value="1"/>
</dbReference>
<dbReference type="InterPro" id="IPR011050">
    <property type="entry name" value="Pectin_lyase_fold/virulence"/>
</dbReference>
<feature type="chain" id="PRO_5025404786" evidence="1">
    <location>
        <begin position="24"/>
        <end position="1967"/>
    </location>
</feature>
<dbReference type="PANTHER" id="PTHR19862:SF14">
    <property type="entry name" value="WD REPEAT-CONTAINING PROTEIN 48"/>
    <property type="match status" value="1"/>
</dbReference>
<proteinExistence type="predicted"/>
<dbReference type="Gene3D" id="2.160.20.10">
    <property type="entry name" value="Single-stranded right-handed beta-helix, Pectin lyase-like"/>
    <property type="match status" value="4"/>
</dbReference>
<dbReference type="SMART" id="SM00710">
    <property type="entry name" value="PbH1"/>
    <property type="match status" value="21"/>
</dbReference>
<gene>
    <name evidence="4" type="ORF">PDESU_04449</name>
</gene>